<reference evidence="13 14" key="1">
    <citation type="submission" date="2016-03" db="EMBL/GenBank/DDBJ databases">
        <title>Genome sequence of Nesiotobacter sp. nov., a moderately halophilic alphaproteobacterium isolated from the Yellow Sea, China.</title>
        <authorList>
            <person name="Zhang G."/>
            <person name="Zhang R."/>
        </authorList>
    </citation>
    <scope>NUCLEOTIDE SEQUENCE [LARGE SCALE GENOMIC DNA]</scope>
    <source>
        <strain evidence="13 14">WB1-6</strain>
    </source>
</reference>
<evidence type="ECO:0000256" key="10">
    <source>
        <dbReference type="ARBA" id="ARBA00047407"/>
    </source>
</evidence>
<feature type="active site" description="Charge relay system" evidence="11">
    <location>
        <position position="79"/>
    </location>
</feature>
<comment type="catalytic activity">
    <reaction evidence="10 11">
        <text>L-glutamyl-tRNA(Gln) + L-glutamine + ATP + H2O = L-glutaminyl-tRNA(Gln) + L-glutamate + ADP + phosphate + H(+)</text>
        <dbReference type="Rhea" id="RHEA:17521"/>
        <dbReference type="Rhea" id="RHEA-COMP:9681"/>
        <dbReference type="Rhea" id="RHEA-COMP:9684"/>
        <dbReference type="ChEBI" id="CHEBI:15377"/>
        <dbReference type="ChEBI" id="CHEBI:15378"/>
        <dbReference type="ChEBI" id="CHEBI:29985"/>
        <dbReference type="ChEBI" id="CHEBI:30616"/>
        <dbReference type="ChEBI" id="CHEBI:43474"/>
        <dbReference type="ChEBI" id="CHEBI:58359"/>
        <dbReference type="ChEBI" id="CHEBI:78520"/>
        <dbReference type="ChEBI" id="CHEBI:78521"/>
        <dbReference type="ChEBI" id="CHEBI:456216"/>
        <dbReference type="EC" id="6.3.5.7"/>
    </reaction>
</comment>
<dbReference type="PROSITE" id="PS00571">
    <property type="entry name" value="AMIDASES"/>
    <property type="match status" value="1"/>
</dbReference>
<gene>
    <name evidence="11 13" type="primary">gatA</name>
    <name evidence="13" type="ORF">A3843_16965</name>
</gene>
<protein>
    <recommendedName>
        <fullName evidence="5 11">Glutamyl-tRNA(Gln) amidotransferase subunit A</fullName>
        <shortName evidence="11">Glu-ADT subunit A</shortName>
        <ecNumber evidence="4 11">6.3.5.7</ecNumber>
    </recommendedName>
</protein>
<comment type="similarity">
    <text evidence="2 11">Belongs to the amidase family. GatA subfamily.</text>
</comment>
<feature type="active site" description="Charge relay system" evidence="11">
    <location>
        <position position="159"/>
    </location>
</feature>
<evidence type="ECO:0000256" key="4">
    <source>
        <dbReference type="ARBA" id="ARBA00012739"/>
    </source>
</evidence>
<evidence type="ECO:0000256" key="5">
    <source>
        <dbReference type="ARBA" id="ARBA00014428"/>
    </source>
</evidence>
<comment type="function">
    <text evidence="1">Hydrolyzes indole-3-acetamide (IAM) into indole-3-acetic acid (IAA).</text>
</comment>
<dbReference type="GO" id="GO:0005524">
    <property type="term" value="F:ATP binding"/>
    <property type="evidence" value="ECO:0007669"/>
    <property type="project" value="UniProtKB-KW"/>
</dbReference>
<dbReference type="RefSeq" id="WP_028481854.1">
    <property type="nucleotide sequence ID" value="NZ_LVVZ01000032.1"/>
</dbReference>
<evidence type="ECO:0000313" key="14">
    <source>
        <dbReference type="Proteomes" id="UP000185783"/>
    </source>
</evidence>
<keyword evidence="9 11" id="KW-0648">Protein biosynthesis</keyword>
<evidence type="ECO:0000256" key="7">
    <source>
        <dbReference type="ARBA" id="ARBA00022741"/>
    </source>
</evidence>
<dbReference type="AlphaFoldDB" id="A0A1U7JDR4"/>
<dbReference type="SUPFAM" id="SSF75304">
    <property type="entry name" value="Amidase signature (AS) enzymes"/>
    <property type="match status" value="1"/>
</dbReference>
<keyword evidence="14" id="KW-1185">Reference proteome</keyword>
<evidence type="ECO:0000256" key="2">
    <source>
        <dbReference type="ARBA" id="ARBA00008069"/>
    </source>
</evidence>
<dbReference type="InterPro" id="IPR020556">
    <property type="entry name" value="Amidase_CS"/>
</dbReference>
<evidence type="ECO:0000256" key="11">
    <source>
        <dbReference type="HAMAP-Rule" id="MF_00120"/>
    </source>
</evidence>
<name>A0A1U7JDR4_9HYPH</name>
<dbReference type="GO" id="GO:0050567">
    <property type="term" value="F:glutaminyl-tRNA synthase (glutamine-hydrolyzing) activity"/>
    <property type="evidence" value="ECO:0007669"/>
    <property type="project" value="UniProtKB-UniRule"/>
</dbReference>
<evidence type="ECO:0000256" key="1">
    <source>
        <dbReference type="ARBA" id="ARBA00003871"/>
    </source>
</evidence>
<comment type="caution">
    <text evidence="13">The sequence shown here is derived from an EMBL/GenBank/DDBJ whole genome shotgun (WGS) entry which is preliminary data.</text>
</comment>
<dbReference type="PANTHER" id="PTHR11895:SF151">
    <property type="entry name" value="GLUTAMYL-TRNA(GLN) AMIDOTRANSFERASE SUBUNIT A"/>
    <property type="match status" value="1"/>
</dbReference>
<evidence type="ECO:0000256" key="9">
    <source>
        <dbReference type="ARBA" id="ARBA00022917"/>
    </source>
</evidence>
<dbReference type="InterPro" id="IPR036928">
    <property type="entry name" value="AS_sf"/>
</dbReference>
<keyword evidence="13" id="KW-0808">Transferase</keyword>
<dbReference type="NCBIfam" id="TIGR00132">
    <property type="entry name" value="gatA"/>
    <property type="match status" value="1"/>
</dbReference>
<dbReference type="GO" id="GO:0030956">
    <property type="term" value="C:glutamyl-tRNA(Gln) amidotransferase complex"/>
    <property type="evidence" value="ECO:0007669"/>
    <property type="project" value="InterPro"/>
</dbReference>
<dbReference type="PANTHER" id="PTHR11895">
    <property type="entry name" value="TRANSAMIDASE"/>
    <property type="match status" value="1"/>
</dbReference>
<evidence type="ECO:0000256" key="6">
    <source>
        <dbReference type="ARBA" id="ARBA00022598"/>
    </source>
</evidence>
<dbReference type="InterPro" id="IPR004412">
    <property type="entry name" value="GatA"/>
</dbReference>
<keyword evidence="6 11" id="KW-0436">Ligase</keyword>
<dbReference type="Gene3D" id="3.90.1300.10">
    <property type="entry name" value="Amidase signature (AS) domain"/>
    <property type="match status" value="1"/>
</dbReference>
<evidence type="ECO:0000256" key="8">
    <source>
        <dbReference type="ARBA" id="ARBA00022840"/>
    </source>
</evidence>
<keyword evidence="7 11" id="KW-0547">Nucleotide-binding</keyword>
<feature type="domain" description="Amidase" evidence="12">
    <location>
        <begin position="25"/>
        <end position="470"/>
    </location>
</feature>
<keyword evidence="8 11" id="KW-0067">ATP-binding</keyword>
<organism evidence="13 14">
    <name type="scientific">Pseudovibrio exalbescens</name>
    <dbReference type="NCBI Taxonomy" id="197461"/>
    <lineage>
        <taxon>Bacteria</taxon>
        <taxon>Pseudomonadati</taxon>
        <taxon>Pseudomonadota</taxon>
        <taxon>Alphaproteobacteria</taxon>
        <taxon>Hyphomicrobiales</taxon>
        <taxon>Stappiaceae</taxon>
        <taxon>Pseudovibrio</taxon>
    </lineage>
</organism>
<accession>A0A1U7JDR4</accession>
<dbReference type="EMBL" id="LVVZ01000032">
    <property type="protein sequence ID" value="OKL42857.1"/>
    <property type="molecule type" value="Genomic_DNA"/>
</dbReference>
<dbReference type="GO" id="GO:0006412">
    <property type="term" value="P:translation"/>
    <property type="evidence" value="ECO:0007669"/>
    <property type="project" value="UniProtKB-UniRule"/>
</dbReference>
<comment type="subunit">
    <text evidence="3 11">Heterotrimer of A, B and C subunits.</text>
</comment>
<dbReference type="HAMAP" id="MF_00120">
    <property type="entry name" value="GatA"/>
    <property type="match status" value="1"/>
</dbReference>
<comment type="function">
    <text evidence="11">Allows the formation of correctly charged Gln-tRNA(Gln) through the transamidation of misacylated Glu-tRNA(Gln) in organisms which lack glutaminyl-tRNA synthetase. The reaction takes place in the presence of glutamine and ATP through an activated gamma-phospho-Glu-tRNA(Gln).</text>
</comment>
<dbReference type="STRING" id="197461.A3843_16965"/>
<evidence type="ECO:0000256" key="3">
    <source>
        <dbReference type="ARBA" id="ARBA00011123"/>
    </source>
</evidence>
<dbReference type="EC" id="6.3.5.7" evidence="4 11"/>
<evidence type="ECO:0000313" key="13">
    <source>
        <dbReference type="EMBL" id="OKL42857.1"/>
    </source>
</evidence>
<sequence>MTKLVDLTIAEARDKLAAREFTATELTDAYLGEIEKSNKALNAYITVTAEQAREQAKASDERIAAGEARPLEGIPLGIKDLYATKGVHTQACSHILDGFKPEYESTVTQNLWNDGAVMLGKLNMDEFAMGSSNETSFYGNVINPWRRQGSDTALVPGGSSGGSAAAVAGHLCAAATASDTGGSIRQPAALTGTVGIKPTYGRCSRWGMVAFASSLDQAGPIGRTVRDNAILLKSMASVDAKDTTSVDAPVPDYESFIGKSVKGMKIGIPKEYRVDGMPDAINELWQKGIDWLKDAGAEIVEISLPHTKYALPAYYIVAPAEASSNLARYDGVRYGLRVPGNDIIEMYENTRAAGFGDEVKRRVMIGTYVLSAGYYDAYYLKAQKVRTLIKRDFDLAWENGVDAILTPTTPDAAFAPGEITDPVTMYLNDIFTVTANMAGVPGISIPAGLNKDGLPLGLQLIGKPFDEGTLFQVGEVIEQAAGSFKPENWWSK</sequence>
<dbReference type="GO" id="GO:0016740">
    <property type="term" value="F:transferase activity"/>
    <property type="evidence" value="ECO:0007669"/>
    <property type="project" value="UniProtKB-KW"/>
</dbReference>
<evidence type="ECO:0000259" key="12">
    <source>
        <dbReference type="Pfam" id="PF01425"/>
    </source>
</evidence>
<dbReference type="InterPro" id="IPR023631">
    <property type="entry name" value="Amidase_dom"/>
</dbReference>
<dbReference type="InterPro" id="IPR000120">
    <property type="entry name" value="Amidase"/>
</dbReference>
<proteinExistence type="inferred from homology"/>
<dbReference type="Proteomes" id="UP000185783">
    <property type="component" value="Unassembled WGS sequence"/>
</dbReference>
<dbReference type="Pfam" id="PF01425">
    <property type="entry name" value="Amidase"/>
    <property type="match status" value="1"/>
</dbReference>
<feature type="active site" description="Acyl-ester intermediate" evidence="11">
    <location>
        <position position="183"/>
    </location>
</feature>